<gene>
    <name evidence="3" type="ORF">NYQ28_12075</name>
</gene>
<dbReference type="PANTHER" id="PTHR21666:SF270">
    <property type="entry name" value="MUREIN HYDROLASE ACTIVATOR ENVC"/>
    <property type="match status" value="1"/>
</dbReference>
<sequence>MPRLSVTAAALSACLVVSVSTPAQALDATLPAATGPQGTVQWYAVAAGAGPDVQRDDFSVRDDFRRGPRISSDVTVVRPVDGTVPTAGGFGGRHVDGCSACSTDHHGLDFAARAGTPAVAVMSGTVVSAGVLGGYGNQVLLRHPDGTETRYAHLSRIDVVVGRQVAVGEPVGAVGSTGISTGAHLHFEVILGGAPVDPAPWLAARGLL</sequence>
<dbReference type="InterPro" id="IPR050570">
    <property type="entry name" value="Cell_wall_metabolism_enzyme"/>
</dbReference>
<feature type="chain" id="PRO_5045131286" evidence="1">
    <location>
        <begin position="26"/>
        <end position="208"/>
    </location>
</feature>
<dbReference type="Gene3D" id="2.70.70.10">
    <property type="entry name" value="Glucose Permease (Domain IIA)"/>
    <property type="match status" value="1"/>
</dbReference>
<reference evidence="3 4" key="1">
    <citation type="submission" date="2022-08" db="EMBL/GenBank/DDBJ databases">
        <title>Taxonomy of Curtobacterium flaccumfaciens.</title>
        <authorList>
            <person name="Osdaghi E."/>
            <person name="Taghavi S.M."/>
            <person name="Hamidizade M."/>
            <person name="Abachi H."/>
            <person name="Fazliarab A."/>
            <person name="Baeyen S."/>
            <person name="Portier P."/>
            <person name="Van Vaerenbergh J."/>
            <person name="Jacques M.-A."/>
        </authorList>
    </citation>
    <scope>NUCLEOTIDE SEQUENCE [LARGE SCALE GENOMIC DNA]</scope>
    <source>
        <strain evidence="3 4">LMG8786T</strain>
    </source>
</reference>
<dbReference type="CDD" id="cd12797">
    <property type="entry name" value="M23_peptidase"/>
    <property type="match status" value="1"/>
</dbReference>
<dbReference type="GeneID" id="95325614"/>
<protein>
    <submittedName>
        <fullName evidence="3">M23 family metallopeptidase</fullName>
    </submittedName>
</protein>
<evidence type="ECO:0000259" key="2">
    <source>
        <dbReference type="Pfam" id="PF01551"/>
    </source>
</evidence>
<organism evidence="3 4">
    <name type="scientific">Curtobacterium citreum</name>
    <dbReference type="NCBI Taxonomy" id="2036"/>
    <lineage>
        <taxon>Bacteria</taxon>
        <taxon>Bacillati</taxon>
        <taxon>Actinomycetota</taxon>
        <taxon>Actinomycetes</taxon>
        <taxon>Micrococcales</taxon>
        <taxon>Microbacteriaceae</taxon>
        <taxon>Curtobacterium</taxon>
    </lineage>
</organism>
<dbReference type="Proteomes" id="UP001652264">
    <property type="component" value="Unassembled WGS sequence"/>
</dbReference>
<feature type="signal peptide" evidence="1">
    <location>
        <begin position="1"/>
        <end position="25"/>
    </location>
</feature>
<evidence type="ECO:0000313" key="4">
    <source>
        <dbReference type="Proteomes" id="UP001652264"/>
    </source>
</evidence>
<dbReference type="SUPFAM" id="SSF51261">
    <property type="entry name" value="Duplicated hybrid motif"/>
    <property type="match status" value="1"/>
</dbReference>
<keyword evidence="4" id="KW-1185">Reference proteome</keyword>
<dbReference type="EMBL" id="JANVAD010000005">
    <property type="protein sequence ID" value="MCS6523306.1"/>
    <property type="molecule type" value="Genomic_DNA"/>
</dbReference>
<accession>A0ABT2HJ86</accession>
<dbReference type="InterPro" id="IPR011055">
    <property type="entry name" value="Dup_hybrid_motif"/>
</dbReference>
<comment type="caution">
    <text evidence="3">The sequence shown here is derived from an EMBL/GenBank/DDBJ whole genome shotgun (WGS) entry which is preliminary data.</text>
</comment>
<dbReference type="RefSeq" id="WP_167510002.1">
    <property type="nucleotide sequence ID" value="NZ_BMNV01000013.1"/>
</dbReference>
<dbReference type="Pfam" id="PF01551">
    <property type="entry name" value="Peptidase_M23"/>
    <property type="match status" value="1"/>
</dbReference>
<proteinExistence type="predicted"/>
<feature type="domain" description="M23ase beta-sheet core" evidence="2">
    <location>
        <begin position="104"/>
        <end position="198"/>
    </location>
</feature>
<evidence type="ECO:0000313" key="3">
    <source>
        <dbReference type="EMBL" id="MCS6523306.1"/>
    </source>
</evidence>
<evidence type="ECO:0000256" key="1">
    <source>
        <dbReference type="SAM" id="SignalP"/>
    </source>
</evidence>
<keyword evidence="1" id="KW-0732">Signal</keyword>
<name>A0ABT2HJ86_9MICO</name>
<dbReference type="InterPro" id="IPR016047">
    <property type="entry name" value="M23ase_b-sheet_dom"/>
</dbReference>
<dbReference type="PANTHER" id="PTHR21666">
    <property type="entry name" value="PEPTIDASE-RELATED"/>
    <property type="match status" value="1"/>
</dbReference>